<dbReference type="EMBL" id="MU003692">
    <property type="protein sequence ID" value="KAF2816877.1"/>
    <property type="molecule type" value="Genomic_DNA"/>
</dbReference>
<gene>
    <name evidence="2 4" type="ORF">BDZ99DRAFT_3627</name>
</gene>
<evidence type="ECO:0000313" key="2">
    <source>
        <dbReference type="EMBL" id="KAF2816877.1"/>
    </source>
</evidence>
<reference evidence="4" key="2">
    <citation type="submission" date="2020-04" db="EMBL/GenBank/DDBJ databases">
        <authorList>
            <consortium name="NCBI Genome Project"/>
        </authorList>
    </citation>
    <scope>NUCLEOTIDE SEQUENCE</scope>
    <source>
        <strain evidence="4">CBS 304.34</strain>
    </source>
</reference>
<reference evidence="2 4" key="1">
    <citation type="journal article" date="2020" name="Stud. Mycol.">
        <title>101 Dothideomycetes genomes: a test case for predicting lifestyles and emergence of pathogens.</title>
        <authorList>
            <person name="Haridas S."/>
            <person name="Albert R."/>
            <person name="Binder M."/>
            <person name="Bloem J."/>
            <person name="Labutti K."/>
            <person name="Salamov A."/>
            <person name="Andreopoulos B."/>
            <person name="Baker S."/>
            <person name="Barry K."/>
            <person name="Bills G."/>
            <person name="Bluhm B."/>
            <person name="Cannon C."/>
            <person name="Castanera R."/>
            <person name="Culley D."/>
            <person name="Daum C."/>
            <person name="Ezra D."/>
            <person name="Gonzalez J."/>
            <person name="Henrissat B."/>
            <person name="Kuo A."/>
            <person name="Liang C."/>
            <person name="Lipzen A."/>
            <person name="Lutzoni F."/>
            <person name="Magnuson J."/>
            <person name="Mondo S."/>
            <person name="Nolan M."/>
            <person name="Ohm R."/>
            <person name="Pangilinan J."/>
            <person name="Park H.-J."/>
            <person name="Ramirez L."/>
            <person name="Alfaro M."/>
            <person name="Sun H."/>
            <person name="Tritt A."/>
            <person name="Yoshinaga Y."/>
            <person name="Zwiers L.-H."/>
            <person name="Turgeon B."/>
            <person name="Goodwin S."/>
            <person name="Spatafora J."/>
            <person name="Crous P."/>
            <person name="Grigoriev I."/>
        </authorList>
    </citation>
    <scope>NUCLEOTIDE SEQUENCE</scope>
    <source>
        <strain evidence="2 4">CBS 304.34</strain>
    </source>
</reference>
<proteinExistence type="predicted"/>
<dbReference type="Pfam" id="PF02171">
    <property type="entry name" value="Piwi"/>
    <property type="match status" value="1"/>
</dbReference>
<dbReference type="AlphaFoldDB" id="A0A6A6Z9I4"/>
<dbReference type="PANTHER" id="PTHR22891">
    <property type="entry name" value="EUKARYOTIC TRANSLATION INITIATION FACTOR 2C"/>
    <property type="match status" value="1"/>
</dbReference>
<organism evidence="2">
    <name type="scientific">Mytilinidion resinicola</name>
    <dbReference type="NCBI Taxonomy" id="574789"/>
    <lineage>
        <taxon>Eukaryota</taxon>
        <taxon>Fungi</taxon>
        <taxon>Dikarya</taxon>
        <taxon>Ascomycota</taxon>
        <taxon>Pezizomycotina</taxon>
        <taxon>Dothideomycetes</taxon>
        <taxon>Pleosporomycetidae</taxon>
        <taxon>Mytilinidiales</taxon>
        <taxon>Mytilinidiaceae</taxon>
        <taxon>Mytilinidion</taxon>
    </lineage>
</organism>
<sequence length="311" mass="34422">MDPVGKDAKEVANATADFHRIGDLVAGVPTVHASKAALEAMPEWKDQTYFPANIARKVKFMLGGTNYQTNIAAKFKEMKVDGGVMVVGAHVAHPGAGPAETLQTVDGQPKIARPSIAAVVASANDQHVHFPGSMRLQRTFDVKMKEKSGSTSPKKNEMKGDLEILSEPQKLIYTTRVRIDELKEMMIERVEAWSKRTGKKSLKSILFFRDGLTREMGDVMNQVVDQECKAIKDAFKSLNLPSPAITYVVFTKKLKILTHLESSPLGLVPFEYTRPVASTDDKIISRKNYVYTVLKDEMKLGKANMEVLVSL</sequence>
<dbReference type="RefSeq" id="XP_033583841.1">
    <property type="nucleotide sequence ID" value="XM_033714696.1"/>
</dbReference>
<dbReference type="InterPro" id="IPR012337">
    <property type="entry name" value="RNaseH-like_sf"/>
</dbReference>
<feature type="domain" description="Piwi" evidence="1">
    <location>
        <begin position="47"/>
        <end position="254"/>
    </location>
</feature>
<dbReference type="SUPFAM" id="SSF53098">
    <property type="entry name" value="Ribonuclease H-like"/>
    <property type="match status" value="1"/>
</dbReference>
<protein>
    <recommendedName>
        <fullName evidence="1">Piwi domain-containing protein</fullName>
    </recommendedName>
</protein>
<reference evidence="4" key="3">
    <citation type="submission" date="2025-04" db="UniProtKB">
        <authorList>
            <consortium name="RefSeq"/>
        </authorList>
    </citation>
    <scope>IDENTIFICATION</scope>
    <source>
        <strain evidence="4">CBS 304.34</strain>
    </source>
</reference>
<dbReference type="GeneID" id="54455589"/>
<dbReference type="InterPro" id="IPR003165">
    <property type="entry name" value="Piwi"/>
</dbReference>
<dbReference type="InterPro" id="IPR036397">
    <property type="entry name" value="RNaseH_sf"/>
</dbReference>
<name>A0A6A6Z9I4_9PEZI</name>
<dbReference type="Proteomes" id="UP000504636">
    <property type="component" value="Unplaced"/>
</dbReference>
<accession>A0A6A6Z9I4</accession>
<dbReference type="Gene3D" id="3.30.420.10">
    <property type="entry name" value="Ribonuclease H-like superfamily/Ribonuclease H"/>
    <property type="match status" value="1"/>
</dbReference>
<evidence type="ECO:0000313" key="3">
    <source>
        <dbReference type="Proteomes" id="UP000504636"/>
    </source>
</evidence>
<dbReference type="OrthoDB" id="3800893at2759"/>
<dbReference type="GO" id="GO:0003676">
    <property type="term" value="F:nucleic acid binding"/>
    <property type="evidence" value="ECO:0007669"/>
    <property type="project" value="InterPro"/>
</dbReference>
<evidence type="ECO:0000313" key="4">
    <source>
        <dbReference type="RefSeq" id="XP_033583841.1"/>
    </source>
</evidence>
<evidence type="ECO:0000259" key="1">
    <source>
        <dbReference type="Pfam" id="PF02171"/>
    </source>
</evidence>
<keyword evidence="3" id="KW-1185">Reference proteome</keyword>